<evidence type="ECO:0000256" key="3">
    <source>
        <dbReference type="ARBA" id="ARBA00022741"/>
    </source>
</evidence>
<dbReference type="Proteomes" id="UP001153269">
    <property type="component" value="Unassembled WGS sequence"/>
</dbReference>
<dbReference type="PANTHER" id="PTHR12011:SF326">
    <property type="entry name" value="ADHESION G-PROTEIN COUPLED RECEPTOR G5"/>
    <property type="match status" value="1"/>
</dbReference>
<keyword evidence="8" id="KW-0449">Lipoprotein</keyword>
<keyword evidence="3" id="KW-0547">Nucleotide-binding</keyword>
<dbReference type="GO" id="GO:0007166">
    <property type="term" value="P:cell surface receptor signaling pathway"/>
    <property type="evidence" value="ECO:0007669"/>
    <property type="project" value="InterPro"/>
</dbReference>
<dbReference type="PROSITE" id="PS50221">
    <property type="entry name" value="GAIN_B"/>
    <property type="match status" value="1"/>
</dbReference>
<dbReference type="InterPro" id="IPR000832">
    <property type="entry name" value="GPCR_2_secretin-like"/>
</dbReference>
<evidence type="ECO:0000256" key="9">
    <source>
        <dbReference type="SAM" id="Coils"/>
    </source>
</evidence>
<protein>
    <submittedName>
        <fullName evidence="14">Uncharacterized protein</fullName>
    </submittedName>
</protein>
<evidence type="ECO:0000313" key="15">
    <source>
        <dbReference type="Proteomes" id="UP001153269"/>
    </source>
</evidence>
<feature type="domain" description="G-protein coupled receptors family 2 profile 2" evidence="13">
    <location>
        <begin position="211"/>
        <end position="466"/>
    </location>
</feature>
<feature type="compositionally biased region" description="Polar residues" evidence="10">
    <location>
        <begin position="889"/>
        <end position="898"/>
    </location>
</feature>
<evidence type="ECO:0000256" key="1">
    <source>
        <dbReference type="ARBA" id="ARBA00004141"/>
    </source>
</evidence>
<feature type="compositionally biased region" description="Basic and acidic residues" evidence="10">
    <location>
        <begin position="928"/>
        <end position="944"/>
    </location>
</feature>
<comment type="subcellular location">
    <subcellularLocation>
        <location evidence="1">Membrane</location>
        <topology evidence="1">Multi-pass membrane protein</topology>
    </subcellularLocation>
</comment>
<feature type="non-terminal residue" evidence="14">
    <location>
        <position position="1"/>
    </location>
</feature>
<dbReference type="GO" id="GO:0004930">
    <property type="term" value="F:G protein-coupled receptor activity"/>
    <property type="evidence" value="ECO:0007669"/>
    <property type="project" value="InterPro"/>
</dbReference>
<evidence type="ECO:0000256" key="7">
    <source>
        <dbReference type="ARBA" id="ARBA00023157"/>
    </source>
</evidence>
<feature type="transmembrane region" description="Helical" evidence="11">
    <location>
        <begin position="283"/>
        <end position="306"/>
    </location>
</feature>
<dbReference type="GO" id="GO:0005886">
    <property type="term" value="C:plasma membrane"/>
    <property type="evidence" value="ECO:0007669"/>
    <property type="project" value="TreeGrafter"/>
</dbReference>
<feature type="transmembrane region" description="Helical" evidence="11">
    <location>
        <begin position="213"/>
        <end position="235"/>
    </location>
</feature>
<dbReference type="SMART" id="SM00175">
    <property type="entry name" value="RAB"/>
    <property type="match status" value="1"/>
</dbReference>
<dbReference type="Gene3D" id="2.60.220.50">
    <property type="match status" value="1"/>
</dbReference>
<dbReference type="GO" id="GO:0007189">
    <property type="term" value="P:adenylate cyclase-activating G protein-coupled receptor signaling pathway"/>
    <property type="evidence" value="ECO:0007669"/>
    <property type="project" value="TreeGrafter"/>
</dbReference>
<dbReference type="Gene3D" id="3.40.50.300">
    <property type="entry name" value="P-loop containing nucleotide triphosphate hydrolases"/>
    <property type="match status" value="1"/>
</dbReference>
<evidence type="ECO:0000259" key="13">
    <source>
        <dbReference type="PROSITE" id="PS50261"/>
    </source>
</evidence>
<feature type="transmembrane region" description="Helical" evidence="11">
    <location>
        <begin position="247"/>
        <end position="263"/>
    </location>
</feature>
<evidence type="ECO:0000313" key="14">
    <source>
        <dbReference type="EMBL" id="CAB1434792.1"/>
    </source>
</evidence>
<dbReference type="InterPro" id="IPR017981">
    <property type="entry name" value="GPCR_2-like_7TM"/>
</dbReference>
<dbReference type="InterPro" id="IPR057244">
    <property type="entry name" value="GAIN_B"/>
</dbReference>
<dbReference type="SMART" id="SM00173">
    <property type="entry name" value="RAS"/>
    <property type="match status" value="1"/>
</dbReference>
<dbReference type="InterPro" id="IPR000203">
    <property type="entry name" value="GPS"/>
</dbReference>
<evidence type="ECO:0000256" key="8">
    <source>
        <dbReference type="ARBA" id="ARBA00023288"/>
    </source>
</evidence>
<dbReference type="EMBL" id="CADEAL010001696">
    <property type="protein sequence ID" value="CAB1434792.1"/>
    <property type="molecule type" value="Genomic_DNA"/>
</dbReference>
<evidence type="ECO:0000256" key="5">
    <source>
        <dbReference type="ARBA" id="ARBA00023134"/>
    </source>
</evidence>
<dbReference type="PRINTS" id="PR00449">
    <property type="entry name" value="RASTRNSFRMNG"/>
</dbReference>
<name>A0A9N7YPK5_PLEPL</name>
<feature type="compositionally biased region" description="Low complexity" evidence="10">
    <location>
        <begin position="857"/>
        <end position="880"/>
    </location>
</feature>
<feature type="domain" description="GAIN-B" evidence="12">
    <location>
        <begin position="59"/>
        <end position="204"/>
    </location>
</feature>
<dbReference type="NCBIfam" id="TIGR00231">
    <property type="entry name" value="small_GTP"/>
    <property type="match status" value="1"/>
</dbReference>
<evidence type="ECO:0000259" key="12">
    <source>
        <dbReference type="PROSITE" id="PS50221"/>
    </source>
</evidence>
<keyword evidence="2 11" id="KW-0812">Transmembrane</keyword>
<dbReference type="PROSITE" id="PS51417">
    <property type="entry name" value="ARF"/>
    <property type="match status" value="1"/>
</dbReference>
<keyword evidence="9" id="KW-0175">Coiled coil</keyword>
<dbReference type="GO" id="GO:0003924">
    <property type="term" value="F:GTPase activity"/>
    <property type="evidence" value="ECO:0007669"/>
    <property type="project" value="InterPro"/>
</dbReference>
<proteinExistence type="predicted"/>
<evidence type="ECO:0000256" key="6">
    <source>
        <dbReference type="ARBA" id="ARBA00023136"/>
    </source>
</evidence>
<feature type="transmembrane region" description="Helical" evidence="11">
    <location>
        <begin position="416"/>
        <end position="437"/>
    </location>
</feature>
<feature type="coiled-coil region" evidence="9">
    <location>
        <begin position="636"/>
        <end position="817"/>
    </location>
</feature>
<dbReference type="InterPro" id="IPR001806">
    <property type="entry name" value="Small_GTPase"/>
</dbReference>
<dbReference type="InterPro" id="IPR005225">
    <property type="entry name" value="Small_GTP-bd"/>
</dbReference>
<feature type="transmembrane region" description="Helical" evidence="11">
    <location>
        <begin position="484"/>
        <end position="506"/>
    </location>
</feature>
<accession>A0A9N7YPK5</accession>
<feature type="region of interest" description="Disordered" evidence="10">
    <location>
        <begin position="985"/>
        <end position="1062"/>
    </location>
</feature>
<keyword evidence="15" id="KW-1185">Reference proteome</keyword>
<organism evidence="14 15">
    <name type="scientific">Pleuronectes platessa</name>
    <name type="common">European plaice</name>
    <dbReference type="NCBI Taxonomy" id="8262"/>
    <lineage>
        <taxon>Eukaryota</taxon>
        <taxon>Metazoa</taxon>
        <taxon>Chordata</taxon>
        <taxon>Craniata</taxon>
        <taxon>Vertebrata</taxon>
        <taxon>Euteleostomi</taxon>
        <taxon>Actinopterygii</taxon>
        <taxon>Neopterygii</taxon>
        <taxon>Teleostei</taxon>
        <taxon>Neoteleostei</taxon>
        <taxon>Acanthomorphata</taxon>
        <taxon>Carangaria</taxon>
        <taxon>Pleuronectiformes</taxon>
        <taxon>Pleuronectoidei</taxon>
        <taxon>Pleuronectidae</taxon>
        <taxon>Pleuronectes</taxon>
    </lineage>
</organism>
<dbReference type="PROSITE" id="PS51421">
    <property type="entry name" value="RAS"/>
    <property type="match status" value="1"/>
</dbReference>
<gene>
    <name evidence="14" type="ORF">PLEPLA_LOCUS22901</name>
</gene>
<dbReference type="SMART" id="SM00174">
    <property type="entry name" value="RHO"/>
    <property type="match status" value="1"/>
</dbReference>
<evidence type="ECO:0000256" key="11">
    <source>
        <dbReference type="SAM" id="Phobius"/>
    </source>
</evidence>
<dbReference type="PROSITE" id="PS51419">
    <property type="entry name" value="RAB"/>
    <property type="match status" value="1"/>
</dbReference>
<feature type="compositionally biased region" description="Acidic residues" evidence="10">
    <location>
        <begin position="986"/>
        <end position="1000"/>
    </location>
</feature>
<evidence type="ECO:0000256" key="4">
    <source>
        <dbReference type="ARBA" id="ARBA00022989"/>
    </source>
</evidence>
<feature type="transmembrane region" description="Helical" evidence="11">
    <location>
        <begin position="443"/>
        <end position="463"/>
    </location>
</feature>
<dbReference type="GO" id="GO:0005525">
    <property type="term" value="F:GTP binding"/>
    <property type="evidence" value="ECO:0007669"/>
    <property type="project" value="UniProtKB-KW"/>
</dbReference>
<comment type="caution">
    <text evidence="14">The sequence shown here is derived from an EMBL/GenBank/DDBJ whole genome shotgun (WGS) entry which is preliminary data.</text>
</comment>
<keyword evidence="5" id="KW-0342">GTP-binding</keyword>
<dbReference type="PROSITE" id="PS50261">
    <property type="entry name" value="G_PROTEIN_RECEP_F2_4"/>
    <property type="match status" value="1"/>
</dbReference>
<keyword evidence="7" id="KW-1015">Disulfide bond</keyword>
<keyword evidence="6 11" id="KW-0472">Membrane</keyword>
<dbReference type="Pfam" id="PF00071">
    <property type="entry name" value="Ras"/>
    <property type="match status" value="1"/>
</dbReference>
<feature type="transmembrane region" description="Helical" evidence="11">
    <location>
        <begin position="318"/>
        <end position="339"/>
    </location>
</feature>
<dbReference type="PANTHER" id="PTHR12011">
    <property type="entry name" value="ADHESION G-PROTEIN COUPLED RECEPTOR"/>
    <property type="match status" value="1"/>
</dbReference>
<dbReference type="SMART" id="SM00303">
    <property type="entry name" value="GPS"/>
    <property type="match status" value="1"/>
</dbReference>
<dbReference type="Pfam" id="PF01825">
    <property type="entry name" value="GPS"/>
    <property type="match status" value="1"/>
</dbReference>
<dbReference type="SMART" id="SM00176">
    <property type="entry name" value="RAN"/>
    <property type="match status" value="1"/>
</dbReference>
<dbReference type="Gene3D" id="1.20.1070.10">
    <property type="entry name" value="Rhodopsin 7-helix transmembrane proteins"/>
    <property type="match status" value="1"/>
</dbReference>
<reference evidence="14" key="1">
    <citation type="submission" date="2020-03" db="EMBL/GenBank/DDBJ databases">
        <authorList>
            <person name="Weist P."/>
        </authorList>
    </citation>
    <scope>NUCLEOTIDE SEQUENCE</scope>
</reference>
<dbReference type="InterPro" id="IPR027417">
    <property type="entry name" value="P-loop_NTPase"/>
</dbReference>
<dbReference type="InterPro" id="IPR046338">
    <property type="entry name" value="GAIN_dom_sf"/>
</dbReference>
<dbReference type="AlphaFoldDB" id="A0A9N7YPK5"/>
<keyword evidence="4 11" id="KW-1133">Transmembrane helix</keyword>
<evidence type="ECO:0000256" key="2">
    <source>
        <dbReference type="ARBA" id="ARBA00022692"/>
    </source>
</evidence>
<dbReference type="PROSITE" id="PS51420">
    <property type="entry name" value="RHO"/>
    <property type="match status" value="1"/>
</dbReference>
<feature type="transmembrane region" description="Helical" evidence="11">
    <location>
        <begin position="375"/>
        <end position="395"/>
    </location>
</feature>
<dbReference type="CDD" id="cd00154">
    <property type="entry name" value="Rab"/>
    <property type="match status" value="1"/>
</dbReference>
<dbReference type="Pfam" id="PF00002">
    <property type="entry name" value="7tm_2"/>
    <property type="match status" value="1"/>
</dbReference>
<evidence type="ECO:0000256" key="10">
    <source>
        <dbReference type="SAM" id="MobiDB-lite"/>
    </source>
</evidence>
<dbReference type="SUPFAM" id="SSF52540">
    <property type="entry name" value="P-loop containing nucleoside triphosphate hydrolases"/>
    <property type="match status" value="1"/>
</dbReference>
<sequence length="1261" mass="141646">LDTFLKNLSNTLKSGGKKNNAENFPDLDDLLEKYDGDNNKVIFHPHVAFLLQKPNGPFEGLKIQASENEASSERNIPNARVNVQLPRELDAGQKNAIAFCLLTWPETNMKTSGASDELYENTMVGLSVRHKKISGLQEPVNITMNLNIGINETRVPRCVFYNVTTHAYSSSGCVTLWERGQEHITCSCDHLTYFGVLMVSAPLTHLDQEILTYISQIGCSLSVIALVFTVLIFITNRKLREDVSMKIHVNLAVALILLNLHFLPSHIVAAQSSTGLCLYMALFLHYSLLATFSWMALEGFHIYLLIVKVFNIYIKKYMLKLALVGWGIPAIIVALVVIIDRDAYGRVALNSSEANSTAICYIANDIVKVVTTMGVFGLVFIFNMIMFGLTVRRVVSLHHSKEFGTIDFDRAKRDTCTLLGVTTLLGLTWGLVLFSFGSLTVPGLYLFCILNSLQGVFIFLWSVMSLRKNRKSATFPYCFKALSLTYPVVFILYGSTLVPLLLILLLPNSLANQICINIANVYNMDITITNTSIVVDRSSNVQCNAGQFLHGRRISITDDHSTRAPRPTCRANEALYQSQWEAKLSGGEDEEERHFSMLLDTLGASHVFEDPGEVRSLWAELRRDEPHLLSNFEEFLARVTHQIKEAHQDKKEMESALQRKSATHDSEIRHLYEEMESQIKNEKDRLLLKDSETLQLRSHDLEHQLVSKEKELEQIFQKQKRLELQCRELSSEKQESHVENVKLKMTNDELLRALASTSQELGLAQEQLTMLQEQAARLHQEKEMEMYRVTEGLQREKQSLMKQLDLLREMNKHLKDERDICAGVPRTSLRKKQKQRAGLGSMFDDTSLPLKSEEDTPNTPTTNTFSSSSSSSIPVVSTPVCQQRPAAKKNSSLSNGCANSAPPKVHDVKTKAKRWPSKMAPVKRVTRKDRERGRRVEVEKKPGVEEEGLDSPIDGWPLRRVISIEEDHLPHLLLGGPQLLLHQLSEEEDEEDDDEEEEDAAAAQGDIEPTVVMAEDVPAPPTSSSLPVPAEAHSARKSRLGLAKKTPTSPRGQPVGKETQQRTREVELFAPDRLFKVVLVGNSSVGKTSLLRSFCEGRFHPATTATVGVDYSVKTLTLDSMQVAMQLWDTAGQERYRSITKQFFRKADGVVVMYDVTVKESYSAVQPWLVNVQEAAGEGIPVLLIGNKMDMDGEREVSFKEAEQLAYDNKVMFFEVSAYTGKNVTESLTHLARVLMEQEDRVRDTTVSLSAQPVKKKACCK</sequence>
<dbReference type="FunFam" id="3.40.50.300:FF:001129">
    <property type="entry name" value="ras-related protein Rab-44 isoform X2"/>
    <property type="match status" value="1"/>
</dbReference>
<feature type="region of interest" description="Disordered" evidence="10">
    <location>
        <begin position="825"/>
        <end position="949"/>
    </location>
</feature>